<proteinExistence type="predicted"/>
<dbReference type="Gene3D" id="2.150.10.10">
    <property type="entry name" value="Serralysin-like metalloprotease, C-terminal"/>
    <property type="match status" value="2"/>
</dbReference>
<accession>A0A6J4PCR2</accession>
<dbReference type="InterPro" id="IPR001343">
    <property type="entry name" value="Hemolysn_Ca-bd"/>
</dbReference>
<dbReference type="InterPro" id="IPR018511">
    <property type="entry name" value="Hemolysin-typ_Ca-bd_CS"/>
</dbReference>
<keyword evidence="1" id="KW-0732">Signal</keyword>
<organism evidence="2">
    <name type="scientific">uncultured Rubrobacteraceae bacterium</name>
    <dbReference type="NCBI Taxonomy" id="349277"/>
    <lineage>
        <taxon>Bacteria</taxon>
        <taxon>Bacillati</taxon>
        <taxon>Actinomycetota</taxon>
        <taxon>Rubrobacteria</taxon>
        <taxon>Rubrobacterales</taxon>
        <taxon>Rubrobacteraceae</taxon>
        <taxon>environmental samples</taxon>
    </lineage>
</organism>
<dbReference type="GO" id="GO:0005509">
    <property type="term" value="F:calcium ion binding"/>
    <property type="evidence" value="ECO:0007669"/>
    <property type="project" value="InterPro"/>
</dbReference>
<reference evidence="2" key="1">
    <citation type="submission" date="2020-02" db="EMBL/GenBank/DDBJ databases">
        <authorList>
            <person name="Meier V. D."/>
        </authorList>
    </citation>
    <scope>NUCLEOTIDE SEQUENCE</scope>
    <source>
        <strain evidence="2">AVDCRST_MAG82</strain>
    </source>
</reference>
<sequence length="194" mass="20382">MRKTVLMVVVALLVTSTGGAALAATINGTAKNDSLEGTPKADTINGRAGNDYIDGLAGDDELIGGRGNDNLSSRFGADKMYGWGGDDTLIGWNWHDRLDGGDGHDRLVNGEEMFGGEGPDRIGDAVWNQPQGGSFTAHGGAGDDRINAEDHHFEVQDGTPTPDTVDCGRGEDTVRAEADDTVADDCEDVQIVVH</sequence>
<evidence type="ECO:0000313" key="2">
    <source>
        <dbReference type="EMBL" id="CAA9412240.1"/>
    </source>
</evidence>
<feature type="signal peptide" evidence="1">
    <location>
        <begin position="1"/>
        <end position="23"/>
    </location>
</feature>
<protein>
    <submittedName>
        <fullName evidence="2">Alkaline phosphatase</fullName>
        <ecNumber evidence="2">3.1.3.1</ecNumber>
    </submittedName>
</protein>
<gene>
    <name evidence="2" type="ORF">AVDCRST_MAG82-862</name>
</gene>
<dbReference type="EC" id="3.1.3.1" evidence="2"/>
<dbReference type="Pfam" id="PF00353">
    <property type="entry name" value="HemolysinCabind"/>
    <property type="match status" value="4"/>
</dbReference>
<dbReference type="GO" id="GO:0004035">
    <property type="term" value="F:alkaline phosphatase activity"/>
    <property type="evidence" value="ECO:0007669"/>
    <property type="project" value="UniProtKB-EC"/>
</dbReference>
<dbReference type="PROSITE" id="PS00330">
    <property type="entry name" value="HEMOLYSIN_CALCIUM"/>
    <property type="match status" value="1"/>
</dbReference>
<dbReference type="PRINTS" id="PR00313">
    <property type="entry name" value="CABNDNGRPT"/>
</dbReference>
<evidence type="ECO:0000256" key="1">
    <source>
        <dbReference type="SAM" id="SignalP"/>
    </source>
</evidence>
<dbReference type="EMBL" id="CADCVA010000114">
    <property type="protein sequence ID" value="CAA9412240.1"/>
    <property type="molecule type" value="Genomic_DNA"/>
</dbReference>
<dbReference type="SUPFAM" id="SSF51120">
    <property type="entry name" value="beta-Roll"/>
    <property type="match status" value="1"/>
</dbReference>
<keyword evidence="2" id="KW-0378">Hydrolase</keyword>
<feature type="chain" id="PRO_5026729616" evidence="1">
    <location>
        <begin position="24"/>
        <end position="194"/>
    </location>
</feature>
<dbReference type="InterPro" id="IPR011049">
    <property type="entry name" value="Serralysin-like_metalloprot_C"/>
</dbReference>
<dbReference type="AlphaFoldDB" id="A0A6J4PCR2"/>
<name>A0A6J4PCR2_9ACTN</name>